<feature type="active site" description="Proton acceptor" evidence="4">
    <location>
        <position position="369"/>
    </location>
</feature>
<dbReference type="InterPro" id="IPR016039">
    <property type="entry name" value="Thiolase-like"/>
</dbReference>
<sequence length="431" mass="45778">MSKDILIVAAKRTPIGSFQGDLSQFSAAQLGGIVIESALQDVKRMALQDNAISHIGSIEYERIAELIDEVFMGCVLTAGVGQAPARQAALKAKLPRSVSCVTINKVCGSGLKALFIACDMIKAGSIRTAVAGGMESMSNAPYLLTDSRSGMRIGHKAVLDHMYFDGLQDAYDGHLMGIYGQQTANKYDVPRERMDAWAVRSINHAVNAESHHAFKAEIVPITVSTKKALVMVEKDQHPNEVNPQKIPTLPPLFALAGEQGTITAASSSAIGDGAAALVLMEAEHGRRQGLYPLAMIKGYASHSRSPDEFTIAPIHAIHQLLDDLNWSIDEVDLWEINEAFAVVTLVAIEQLGIDPNRVNINGGACALGHPIGATGARVVVTLTHALRHKAKTVNNAKSNGETKTLKGIAAVCVGGGEALAIAIEVDVKSVD</sequence>
<comment type="similarity">
    <text evidence="1 5">Belongs to the thiolase-like superfamily. Thiolase family.</text>
</comment>
<dbReference type="EC" id="2.3.1.9" evidence="8"/>
<keyword evidence="3 5" id="KW-0012">Acyltransferase</keyword>
<comment type="caution">
    <text evidence="8">The sequence shown here is derived from an EMBL/GenBank/DDBJ whole genome shotgun (WGS) entry which is preliminary data.</text>
</comment>
<dbReference type="Pfam" id="PF02803">
    <property type="entry name" value="Thiolase_C"/>
    <property type="match status" value="1"/>
</dbReference>
<evidence type="ECO:0000256" key="5">
    <source>
        <dbReference type="RuleBase" id="RU003557"/>
    </source>
</evidence>
<protein>
    <submittedName>
        <fullName evidence="8">Acetyl-CoA C-acyltransferase</fullName>
        <ecNumber evidence="8">2.3.1.9</ecNumber>
    </submittedName>
</protein>
<dbReference type="EMBL" id="PYNS01000021">
    <property type="protein sequence ID" value="PSV09185.1"/>
    <property type="molecule type" value="Genomic_DNA"/>
</dbReference>
<dbReference type="RefSeq" id="WP_107185709.1">
    <property type="nucleotide sequence ID" value="NZ_JAWQGC010000001.1"/>
</dbReference>
<gene>
    <name evidence="8" type="ORF">C0W93_16055</name>
</gene>
<keyword evidence="2 5" id="KW-0808">Transferase</keyword>
<reference evidence="8 9" key="1">
    <citation type="submission" date="2018-03" db="EMBL/GenBank/DDBJ databases">
        <title>Whole genome sequencing of Histamine producing bacteria.</title>
        <authorList>
            <person name="Butler K."/>
        </authorList>
    </citation>
    <scope>NUCLEOTIDE SEQUENCE [LARGE SCALE GENOMIC DNA]</scope>
    <source>
        <strain evidence="8 9">Res.4.1</strain>
    </source>
</reference>
<proteinExistence type="inferred from homology"/>
<dbReference type="CDD" id="cd00751">
    <property type="entry name" value="thiolase"/>
    <property type="match status" value="1"/>
</dbReference>
<dbReference type="Gene3D" id="3.40.47.10">
    <property type="match status" value="1"/>
</dbReference>
<feature type="domain" description="Thiolase C-terminal" evidence="7">
    <location>
        <begin position="292"/>
        <end position="424"/>
    </location>
</feature>
<evidence type="ECO:0000256" key="3">
    <source>
        <dbReference type="ARBA" id="ARBA00023315"/>
    </source>
</evidence>
<evidence type="ECO:0000313" key="9">
    <source>
        <dbReference type="Proteomes" id="UP000240530"/>
    </source>
</evidence>
<dbReference type="InterPro" id="IPR020610">
    <property type="entry name" value="Thiolase_AS"/>
</dbReference>
<dbReference type="PROSITE" id="PS00098">
    <property type="entry name" value="THIOLASE_1"/>
    <property type="match status" value="1"/>
</dbReference>
<dbReference type="Pfam" id="PF00108">
    <property type="entry name" value="Thiolase_N"/>
    <property type="match status" value="1"/>
</dbReference>
<dbReference type="Proteomes" id="UP000240530">
    <property type="component" value="Unassembled WGS sequence"/>
</dbReference>
<dbReference type="PROSITE" id="PS00099">
    <property type="entry name" value="THIOLASE_3"/>
    <property type="match status" value="1"/>
</dbReference>
<dbReference type="InterPro" id="IPR020616">
    <property type="entry name" value="Thiolase_N"/>
</dbReference>
<dbReference type="AlphaFoldDB" id="A0A2T3KS56"/>
<evidence type="ECO:0000259" key="6">
    <source>
        <dbReference type="Pfam" id="PF00108"/>
    </source>
</evidence>
<accession>A0A2T3KS56</accession>
<feature type="active site" description="Acyl-thioester intermediate" evidence="4">
    <location>
        <position position="107"/>
    </location>
</feature>
<evidence type="ECO:0000256" key="1">
    <source>
        <dbReference type="ARBA" id="ARBA00010982"/>
    </source>
</evidence>
<organism evidence="8 9">
    <name type="scientific">Photobacterium leiognathi subsp. mandapamensis</name>
    <name type="common">Photobacterium mandapamensis</name>
    <dbReference type="NCBI Taxonomy" id="48408"/>
    <lineage>
        <taxon>Bacteria</taxon>
        <taxon>Pseudomonadati</taxon>
        <taxon>Pseudomonadota</taxon>
        <taxon>Gammaproteobacteria</taxon>
        <taxon>Vibrionales</taxon>
        <taxon>Vibrionaceae</taxon>
        <taxon>Photobacterium</taxon>
    </lineage>
</organism>
<feature type="active site" description="Proton acceptor" evidence="4">
    <location>
        <position position="412"/>
    </location>
</feature>
<dbReference type="NCBIfam" id="TIGR01930">
    <property type="entry name" value="AcCoA-C-Actrans"/>
    <property type="match status" value="1"/>
</dbReference>
<dbReference type="PIRSF" id="PIRSF000429">
    <property type="entry name" value="Ac-CoA_Ac_transf"/>
    <property type="match status" value="1"/>
</dbReference>
<evidence type="ECO:0000256" key="4">
    <source>
        <dbReference type="PIRSR" id="PIRSR000429-1"/>
    </source>
</evidence>
<dbReference type="InterPro" id="IPR020617">
    <property type="entry name" value="Thiolase_C"/>
</dbReference>
<dbReference type="InterPro" id="IPR020615">
    <property type="entry name" value="Thiolase_acyl_enz_int_AS"/>
</dbReference>
<evidence type="ECO:0000313" key="8">
    <source>
        <dbReference type="EMBL" id="PSV09185.1"/>
    </source>
</evidence>
<feature type="domain" description="Thiolase N-terminal" evidence="6">
    <location>
        <begin position="5"/>
        <end position="282"/>
    </location>
</feature>
<dbReference type="PANTHER" id="PTHR18919:SF164">
    <property type="entry name" value="ACETYL-COA ACETYLTRANSFERASE"/>
    <property type="match status" value="1"/>
</dbReference>
<evidence type="ECO:0000259" key="7">
    <source>
        <dbReference type="Pfam" id="PF02803"/>
    </source>
</evidence>
<dbReference type="InterPro" id="IPR002155">
    <property type="entry name" value="Thiolase"/>
</dbReference>
<dbReference type="PANTHER" id="PTHR18919">
    <property type="entry name" value="ACETYL-COA C-ACYLTRANSFERASE"/>
    <property type="match status" value="1"/>
</dbReference>
<dbReference type="SUPFAM" id="SSF53901">
    <property type="entry name" value="Thiolase-like"/>
    <property type="match status" value="2"/>
</dbReference>
<dbReference type="GO" id="GO:0003985">
    <property type="term" value="F:acetyl-CoA C-acetyltransferase activity"/>
    <property type="evidence" value="ECO:0007669"/>
    <property type="project" value="UniProtKB-EC"/>
</dbReference>
<name>A0A2T3KS56_PHOLD</name>
<evidence type="ECO:0000256" key="2">
    <source>
        <dbReference type="ARBA" id="ARBA00022679"/>
    </source>
</evidence>